<protein>
    <recommendedName>
        <fullName evidence="1">AB hydrolase-1 domain-containing protein</fullName>
    </recommendedName>
</protein>
<feature type="domain" description="AB hydrolase-1" evidence="1">
    <location>
        <begin position="11"/>
        <end position="125"/>
    </location>
</feature>
<reference evidence="2 3" key="1">
    <citation type="journal article" date="2019" name="Int. J. Syst. Evol. Microbiol.">
        <title>The Global Catalogue of Microorganisms (GCM) 10K type strain sequencing project: providing services to taxonomists for standard genome sequencing and annotation.</title>
        <authorList>
            <consortium name="The Broad Institute Genomics Platform"/>
            <consortium name="The Broad Institute Genome Sequencing Center for Infectious Disease"/>
            <person name="Wu L."/>
            <person name="Ma J."/>
        </authorList>
    </citation>
    <scope>NUCLEOTIDE SEQUENCE [LARGE SCALE GENOMIC DNA]</scope>
    <source>
        <strain evidence="2 3">JCM 16009</strain>
    </source>
</reference>
<evidence type="ECO:0000313" key="3">
    <source>
        <dbReference type="Proteomes" id="UP001500449"/>
    </source>
</evidence>
<dbReference type="InterPro" id="IPR029058">
    <property type="entry name" value="AB_hydrolase_fold"/>
</dbReference>
<dbReference type="InterPro" id="IPR000073">
    <property type="entry name" value="AB_hydrolase_1"/>
</dbReference>
<keyword evidence="3" id="KW-1185">Reference proteome</keyword>
<gene>
    <name evidence="2" type="ORF">GCM10009836_73230</name>
</gene>
<evidence type="ECO:0000313" key="2">
    <source>
        <dbReference type="EMBL" id="GAA1881287.1"/>
    </source>
</evidence>
<organism evidence="2 3">
    <name type="scientific">Pseudonocardia ailaonensis</name>
    <dbReference type="NCBI Taxonomy" id="367279"/>
    <lineage>
        <taxon>Bacteria</taxon>
        <taxon>Bacillati</taxon>
        <taxon>Actinomycetota</taxon>
        <taxon>Actinomycetes</taxon>
        <taxon>Pseudonocardiales</taxon>
        <taxon>Pseudonocardiaceae</taxon>
        <taxon>Pseudonocardia</taxon>
    </lineage>
</organism>
<dbReference type="Proteomes" id="UP001500449">
    <property type="component" value="Unassembled WGS sequence"/>
</dbReference>
<dbReference type="EMBL" id="BAAAQK010000034">
    <property type="protein sequence ID" value="GAA1881287.1"/>
    <property type="molecule type" value="Genomic_DNA"/>
</dbReference>
<dbReference type="Pfam" id="PF12697">
    <property type="entry name" value="Abhydrolase_6"/>
    <property type="match status" value="1"/>
</dbReference>
<dbReference type="PANTHER" id="PTHR43689:SF8">
    <property type="entry name" value="ALPHA_BETA-HYDROLASES SUPERFAMILY PROTEIN"/>
    <property type="match status" value="1"/>
</dbReference>
<accession>A0ABN2NRV4</accession>
<dbReference type="PANTHER" id="PTHR43689">
    <property type="entry name" value="HYDROLASE"/>
    <property type="match status" value="1"/>
</dbReference>
<dbReference type="Gene3D" id="3.40.50.1820">
    <property type="entry name" value="alpha/beta hydrolase"/>
    <property type="match status" value="1"/>
</dbReference>
<name>A0ABN2NRV4_9PSEU</name>
<dbReference type="SUPFAM" id="SSF53474">
    <property type="entry name" value="alpha/beta-Hydrolases"/>
    <property type="match status" value="1"/>
</dbReference>
<sequence length="165" mass="17726">MATALTPRPLASFVRRAAHLLPGVPTADVDGMTYAVESFAEPGARHAFVQTVRSTLSWSGQRLDGTGRLYLLADVPVLLVAGTTDAVIPVAHSLAAHEQLPGSRLEIFDGTGHFPHSEHPQRFARVLLDFLRTTPATRGDLASLRSRLHWADRGDGTTTATLSPV</sequence>
<evidence type="ECO:0000259" key="1">
    <source>
        <dbReference type="Pfam" id="PF12697"/>
    </source>
</evidence>
<comment type="caution">
    <text evidence="2">The sequence shown here is derived from an EMBL/GenBank/DDBJ whole genome shotgun (WGS) entry which is preliminary data.</text>
</comment>
<proteinExistence type="predicted"/>